<keyword evidence="1" id="KW-1133">Transmembrane helix</keyword>
<dbReference type="Proteomes" id="UP000827284">
    <property type="component" value="Unassembled WGS sequence"/>
</dbReference>
<evidence type="ECO:0000313" key="2">
    <source>
        <dbReference type="EMBL" id="GJJ74828.1"/>
    </source>
</evidence>
<evidence type="ECO:0000313" key="3">
    <source>
        <dbReference type="Proteomes" id="UP000827284"/>
    </source>
</evidence>
<dbReference type="InterPro" id="IPR022185">
    <property type="entry name" value="DUF3712"/>
</dbReference>
<feature type="transmembrane region" description="Helical" evidence="1">
    <location>
        <begin position="46"/>
        <end position="70"/>
    </location>
</feature>
<sequence>MTQNDAAAMASSDLPYRPEETDYDEFDKHDEVVKPRAAPFYKRKRFWIFCAVITVVLVAILVPVILFLILPKVAQKIVNNSSLSFQNIVITEPTNTTMTMELKGSLGNAGPFHATVSYPETIKVFYNGTLLGEMDPLPDTKASGGSGTVEGKSRFTIADEAAFSAFSKNMLGDKSFTWSLQSTVTIRAMGRTIENLKLNKEISLLGMNGFPEVEILSFNLPSDAPNGQGINLEMSTAMHNPSPIGIALGTIVLDISFQGTRLGQVRANGASLQGGSQSILNLTGIMEPQTTPEGLEKVSSLFSAYIAGIACDTTAKGVSVLPNGLDRVSWLSAGLEAMVLNVKLQSPIPLNIIRSTELGPMGMNWTNTDAYAPLATSPQVIAGFQMPFGFSLNVSQVQNNMTVVYQNKTLATVNALDWGLATTVKDGDSSAIHFALPPTPFNIGQDAHADFDAFVKDLTIKNAQGFQVEGVAGTVAQTPIGEVRITGIPFKSDVSLTGLQGLATEPTVIHNLTVIGGIPQGLQIALDMTMVNPSSLTIATGPGSQGLVTFDMIYQGDNVGSVLLEDLTLVPGPNRRNAGALFTPSSSAGGQALLQSYMTNQISVVDVQGSISSSAIAPLANGLKEIHIQSNMPGNPAQLLLGTSLTILSETTSNGVAMTSVVVNNPFLPQLTIKAIKSSVKYHNATLGAIDIPDMTFVVPSMSSATSTPLPITMDLSIPSLLGLIITQAQLNGMNPAPITALGQMVADPTFKPDAALFANFNLPAFVKAAMVGLKVDVEMSVNVLVGEYATSMTLAQNTVPTATDDTILMLLPIVGTPLAQAIVDKSILAFDSIMINSPAETSFSTNINGLISETGPFDSQIAFPAGSTVSWVNGDVIRPIGQIAMPTVTAGANVGAPLALTNVPFAVADAAAMGDFVGYSLKAESFEWEVSATEMVVFAMGAPIPHINMKKRVTLKGFNGLSGLAINAFNLPSNDPDGIHLVLAATLPNPSSVGIELGNVSFCNIFQGQELGYVSTVGMSLQPNSVSPVNMAGTLVRQTSEAGLAALGDLFAVTLAGGSPSLTVKGRSVTPASGPVSWLSAAFASLEMNVSLPSIGKQNIITGVALKTMTLDFTGPDPYNIMTSSDNIVAQYQMPFTFPLNVSSVGQTMNLQLPLGSTVAVLSMPMSPAQTIANGVLQTGYTNQPLKVTESGRQTFQMFNKVLTTDVGVKFFLDGVVDTVADTAAGQVKIANISASVVTEMAGMNLNASPVTVTDISIAGGTAEYIEVKNNVILQNPSGLTVMAGDVTLDVFFGMFPMGKVIVPGMVLRPGQNTLPAVMQLQPPNAVLRDHFLSAFVAGGSFPLSINGTATSTPIEPLQMAMASIRMAPVITGITDKLIVDGQSKASPIMSEMLQMTRPRVTRVQIAMYNPFDADLYISHIMANNTWSGQFFGAIDQDVSLIVPAKSTIMSPPMELVSPKGPVFLLTVLGKLMVTYPSLAGGDPNLVPFDISSVITAKIGGASGYEANVQYAQLQTNIVIQAVSSYDTVPSAAPVVATPAATTAAPSVTVVAPSVTVVAATTTTTEAPVVPTVTAAPVVETATASPSPVTTDAPAPSNVVTPFSFDFLKRQLPVEEDIPFTGTDDEAVTLFKQMVSQACASVGVTPLF</sequence>
<dbReference type="PANTHER" id="PTHR35895">
    <property type="entry name" value="CHROMOSOME 16, WHOLE GENOME SHOTGUN SEQUENCE"/>
    <property type="match status" value="1"/>
</dbReference>
<evidence type="ECO:0000256" key="1">
    <source>
        <dbReference type="SAM" id="Phobius"/>
    </source>
</evidence>
<accession>A0A9P3LY74</accession>
<keyword evidence="1" id="KW-0812">Transmembrane</keyword>
<dbReference type="PANTHER" id="PTHR35895:SF1">
    <property type="entry name" value="LIPID-BINDING SERUM GLYCOPROTEIN C-TERMINAL DOMAIN-CONTAINING PROTEIN"/>
    <property type="match status" value="1"/>
</dbReference>
<dbReference type="InterPro" id="IPR046368">
    <property type="entry name" value="Tag1"/>
</dbReference>
<name>A0A9P3LY74_9FUNG</name>
<keyword evidence="1" id="KW-0472">Membrane</keyword>
<gene>
    <name evidence="2" type="ORF">EMPS_07186</name>
</gene>
<comment type="caution">
    <text evidence="2">The sequence shown here is derived from an EMBL/GenBank/DDBJ whole genome shotgun (WGS) entry which is preliminary data.</text>
</comment>
<dbReference type="Pfam" id="PF12505">
    <property type="entry name" value="DUF3712"/>
    <property type="match status" value="4"/>
</dbReference>
<organism evidence="2 3">
    <name type="scientific">Entomortierella parvispora</name>
    <dbReference type="NCBI Taxonomy" id="205924"/>
    <lineage>
        <taxon>Eukaryota</taxon>
        <taxon>Fungi</taxon>
        <taxon>Fungi incertae sedis</taxon>
        <taxon>Mucoromycota</taxon>
        <taxon>Mortierellomycotina</taxon>
        <taxon>Mortierellomycetes</taxon>
        <taxon>Mortierellales</taxon>
        <taxon>Mortierellaceae</taxon>
        <taxon>Entomortierella</taxon>
    </lineage>
</organism>
<reference evidence="2" key="1">
    <citation type="submission" date="2021-11" db="EMBL/GenBank/DDBJ databases">
        <authorList>
            <person name="Herlambang A."/>
            <person name="Guo Y."/>
            <person name="Takashima Y."/>
            <person name="Nishizawa T."/>
        </authorList>
    </citation>
    <scope>NUCLEOTIDE SEQUENCE</scope>
    <source>
        <strain evidence="2">E1425</strain>
    </source>
</reference>
<protein>
    <submittedName>
        <fullName evidence="2">Uncharacterized protein</fullName>
    </submittedName>
</protein>
<dbReference type="OrthoDB" id="10039566at2759"/>
<reference evidence="2" key="2">
    <citation type="journal article" date="2022" name="Microbiol. Resour. Announc.">
        <title>Whole-Genome Sequence of Entomortierella parvispora E1425, a Mucoromycotan Fungus Associated with Burkholderiaceae-Related Endosymbiotic Bacteria.</title>
        <authorList>
            <person name="Herlambang A."/>
            <person name="Guo Y."/>
            <person name="Takashima Y."/>
            <person name="Narisawa K."/>
            <person name="Ohta H."/>
            <person name="Nishizawa T."/>
        </authorList>
    </citation>
    <scope>NUCLEOTIDE SEQUENCE</scope>
    <source>
        <strain evidence="2">E1425</strain>
    </source>
</reference>
<proteinExistence type="predicted"/>
<keyword evidence="3" id="KW-1185">Reference proteome</keyword>
<dbReference type="GO" id="GO:0000329">
    <property type="term" value="C:fungal-type vacuole membrane"/>
    <property type="evidence" value="ECO:0007669"/>
    <property type="project" value="InterPro"/>
</dbReference>
<dbReference type="EMBL" id="BQFW01000009">
    <property type="protein sequence ID" value="GJJ74828.1"/>
    <property type="molecule type" value="Genomic_DNA"/>
</dbReference>